<feature type="domain" description="Uracil-DNA glycosylase-like" evidence="1">
    <location>
        <begin position="19"/>
        <end position="168"/>
    </location>
</feature>
<dbReference type="GO" id="GO:0033958">
    <property type="term" value="F:DNA-deoxyinosine glycosylase activity"/>
    <property type="evidence" value="ECO:0007669"/>
    <property type="project" value="UniProtKB-EC"/>
</dbReference>
<dbReference type="RefSeq" id="WP_125241842.1">
    <property type="nucleotide sequence ID" value="NZ_RSED01000002.1"/>
</dbReference>
<evidence type="ECO:0000313" key="2">
    <source>
        <dbReference type="EMBL" id="RRS05935.1"/>
    </source>
</evidence>
<dbReference type="OrthoDB" id="9799921at2"/>
<gene>
    <name evidence="2" type="ORF">EIP75_03500</name>
</gene>
<sequence>MCPTDTVEPAPLQGLGPIISPSTTLIVLGSFPGAASLRAQQYYAHPRNFFWPIVSALWGLEGDAALQHRPYAERVAEARSRGLGIWDVYASCLREGSLDSAIEQAELNTLDRLREWAPGLKGIAHNGGESARHMKITQTLGLPVVKLPSTSPANASWSFERKLAAWREAFTQFGLDTASPRTD</sequence>
<dbReference type="CDD" id="cd10032">
    <property type="entry name" value="UDG-F6_HDG"/>
    <property type="match status" value="1"/>
</dbReference>
<evidence type="ECO:0000313" key="3">
    <source>
        <dbReference type="Proteomes" id="UP000269265"/>
    </source>
</evidence>
<dbReference type="EMBL" id="RSED01000002">
    <property type="protein sequence ID" value="RRS05935.1"/>
    <property type="molecule type" value="Genomic_DNA"/>
</dbReference>
<proteinExistence type="predicted"/>
<dbReference type="SUPFAM" id="SSF52141">
    <property type="entry name" value="Uracil-DNA glycosylase-like"/>
    <property type="match status" value="1"/>
</dbReference>
<evidence type="ECO:0000259" key="1">
    <source>
        <dbReference type="Pfam" id="PF03167"/>
    </source>
</evidence>
<keyword evidence="3" id="KW-1185">Reference proteome</keyword>
<comment type="caution">
    <text evidence="2">The sequence shown here is derived from an EMBL/GenBank/DDBJ whole genome shotgun (WGS) entry which is preliminary data.</text>
</comment>
<dbReference type="Proteomes" id="UP000269265">
    <property type="component" value="Unassembled WGS sequence"/>
</dbReference>
<accession>A0A426VGE5</accession>
<dbReference type="InterPro" id="IPR036895">
    <property type="entry name" value="Uracil-DNA_glycosylase-like_sf"/>
</dbReference>
<name>A0A426VGE5_9BURK</name>
<dbReference type="NCBIfam" id="TIGR04274">
    <property type="entry name" value="hypoxanDNAglyco"/>
    <property type="match status" value="1"/>
</dbReference>
<reference evidence="2 3" key="1">
    <citation type="submission" date="2018-12" db="EMBL/GenBank/DDBJ databases">
        <title>The whole draft genome of Aquabacterium sp. SJQ9.</title>
        <authorList>
            <person name="Sun L."/>
            <person name="Gao X."/>
            <person name="Chen W."/>
            <person name="Huang K."/>
        </authorList>
    </citation>
    <scope>NUCLEOTIDE SEQUENCE [LARGE SCALE GENOMIC DNA]</scope>
    <source>
        <strain evidence="2 3">SJQ9</strain>
    </source>
</reference>
<keyword evidence="2" id="KW-0326">Glycosidase</keyword>
<keyword evidence="2" id="KW-0378">Hydrolase</keyword>
<dbReference type="Pfam" id="PF03167">
    <property type="entry name" value="UDG"/>
    <property type="match status" value="1"/>
</dbReference>
<dbReference type="InterPro" id="IPR005122">
    <property type="entry name" value="Uracil-DNA_glycosylase-like"/>
</dbReference>
<dbReference type="InterPro" id="IPR026353">
    <property type="entry name" value="Hypoxan-DNA_Glyclase"/>
</dbReference>
<organism evidence="2 3">
    <name type="scientific">Aquabacterium soli</name>
    <dbReference type="NCBI Taxonomy" id="2493092"/>
    <lineage>
        <taxon>Bacteria</taxon>
        <taxon>Pseudomonadati</taxon>
        <taxon>Pseudomonadota</taxon>
        <taxon>Betaproteobacteria</taxon>
        <taxon>Burkholderiales</taxon>
        <taxon>Aquabacterium</taxon>
    </lineage>
</organism>
<dbReference type="Gene3D" id="3.40.470.10">
    <property type="entry name" value="Uracil-DNA glycosylase-like domain"/>
    <property type="match status" value="1"/>
</dbReference>
<dbReference type="AlphaFoldDB" id="A0A426VGE5"/>
<dbReference type="EC" id="3.2.2.15" evidence="2"/>
<protein>
    <submittedName>
        <fullName evidence="2">DNA-deoxyinosine glycosylase</fullName>
        <ecNumber evidence="2">3.2.2.15</ecNumber>
    </submittedName>
</protein>